<feature type="domain" description="PAC" evidence="17">
    <location>
        <begin position="81"/>
        <end position="135"/>
    </location>
</feature>
<dbReference type="Pfam" id="PF01627">
    <property type="entry name" value="Hpt"/>
    <property type="match status" value="1"/>
</dbReference>
<feature type="modified residue" description="4-aspartylphosphate" evidence="13">
    <location>
        <position position="701"/>
    </location>
</feature>
<dbReference type="InterPro" id="IPR001789">
    <property type="entry name" value="Sig_transdc_resp-reg_receiver"/>
</dbReference>
<dbReference type="InterPro" id="IPR000014">
    <property type="entry name" value="PAS"/>
</dbReference>
<dbReference type="PROSITE" id="PS50109">
    <property type="entry name" value="HIS_KIN"/>
    <property type="match status" value="1"/>
</dbReference>
<evidence type="ECO:0000259" key="16">
    <source>
        <dbReference type="PROSITE" id="PS50112"/>
    </source>
</evidence>
<feature type="domain" description="PAS" evidence="16">
    <location>
        <begin position="25"/>
        <end position="68"/>
    </location>
</feature>
<dbReference type="Gene3D" id="3.30.565.10">
    <property type="entry name" value="Histidine kinase-like ATPase, C-terminal domain"/>
    <property type="match status" value="1"/>
</dbReference>
<dbReference type="Pfam" id="PF02518">
    <property type="entry name" value="HATPase_c"/>
    <property type="match status" value="1"/>
</dbReference>
<comment type="subcellular location">
    <subcellularLocation>
        <location evidence="2">Cell membrane</location>
        <topology evidence="2">Multi-pass membrane protein</topology>
    </subcellularLocation>
</comment>
<dbReference type="InterPro" id="IPR036890">
    <property type="entry name" value="HATPase_C_sf"/>
</dbReference>
<dbReference type="CDD" id="cd00130">
    <property type="entry name" value="PAS"/>
    <property type="match status" value="1"/>
</dbReference>
<evidence type="ECO:0000256" key="12">
    <source>
        <dbReference type="PROSITE-ProRule" id="PRU00110"/>
    </source>
</evidence>
<dbReference type="Gene3D" id="3.30.450.20">
    <property type="entry name" value="PAS domain"/>
    <property type="match status" value="2"/>
</dbReference>
<dbReference type="PROSITE" id="PS50113">
    <property type="entry name" value="PAC"/>
    <property type="match status" value="1"/>
</dbReference>
<dbReference type="CDD" id="cd17546">
    <property type="entry name" value="REC_hyHK_CKI1_RcsC-like"/>
    <property type="match status" value="1"/>
</dbReference>
<dbReference type="InterPro" id="IPR035965">
    <property type="entry name" value="PAS-like_dom_sf"/>
</dbReference>
<dbReference type="InterPro" id="IPR003661">
    <property type="entry name" value="HisK_dim/P_dom"/>
</dbReference>
<feature type="domain" description="HPt" evidence="18">
    <location>
        <begin position="805"/>
        <end position="898"/>
    </location>
</feature>
<dbReference type="PANTHER" id="PTHR45339:SF1">
    <property type="entry name" value="HYBRID SIGNAL TRANSDUCTION HISTIDINE KINASE J"/>
    <property type="match status" value="1"/>
</dbReference>
<dbReference type="Gene3D" id="1.10.287.130">
    <property type="match status" value="1"/>
</dbReference>
<evidence type="ECO:0000256" key="2">
    <source>
        <dbReference type="ARBA" id="ARBA00004651"/>
    </source>
</evidence>
<evidence type="ECO:0000256" key="13">
    <source>
        <dbReference type="PROSITE-ProRule" id="PRU00169"/>
    </source>
</evidence>
<dbReference type="InterPro" id="IPR036641">
    <property type="entry name" value="HPT_dom_sf"/>
</dbReference>
<dbReference type="SUPFAM" id="SSF47226">
    <property type="entry name" value="Histidine-containing phosphotransfer domain, HPT domain"/>
    <property type="match status" value="1"/>
</dbReference>
<dbReference type="SUPFAM" id="SSF52172">
    <property type="entry name" value="CheY-like"/>
    <property type="match status" value="1"/>
</dbReference>
<comment type="caution">
    <text evidence="19">The sequence shown here is derived from an EMBL/GenBank/DDBJ whole genome shotgun (WGS) entry which is preliminary data.</text>
</comment>
<evidence type="ECO:0000256" key="11">
    <source>
        <dbReference type="ARBA" id="ARBA00023136"/>
    </source>
</evidence>
<dbReference type="CDD" id="cd16922">
    <property type="entry name" value="HATPase_EvgS-ArcB-TorS-like"/>
    <property type="match status" value="1"/>
</dbReference>
<dbReference type="EMBL" id="JACHVC010000001">
    <property type="protein sequence ID" value="MBC2604549.1"/>
    <property type="molecule type" value="Genomic_DNA"/>
</dbReference>
<gene>
    <name evidence="19" type="ORF">H5P27_00595</name>
</gene>
<dbReference type="Gene3D" id="3.40.50.2300">
    <property type="match status" value="1"/>
</dbReference>
<dbReference type="AlphaFoldDB" id="A0A7X1E6R4"/>
<dbReference type="SMART" id="SM00387">
    <property type="entry name" value="HATPase_c"/>
    <property type="match status" value="1"/>
</dbReference>
<dbReference type="InterPro" id="IPR004358">
    <property type="entry name" value="Sig_transdc_His_kin-like_C"/>
</dbReference>
<dbReference type="InterPro" id="IPR011006">
    <property type="entry name" value="CheY-like_superfamily"/>
</dbReference>
<dbReference type="PROSITE" id="PS50110">
    <property type="entry name" value="RESPONSE_REGULATORY"/>
    <property type="match status" value="1"/>
</dbReference>
<dbReference type="SMART" id="SM00448">
    <property type="entry name" value="REC"/>
    <property type="match status" value="1"/>
</dbReference>
<dbReference type="InterPro" id="IPR001610">
    <property type="entry name" value="PAC"/>
</dbReference>
<evidence type="ECO:0000259" key="17">
    <source>
        <dbReference type="PROSITE" id="PS50113"/>
    </source>
</evidence>
<keyword evidence="9" id="KW-1133">Transmembrane helix</keyword>
<dbReference type="InterPro" id="IPR036097">
    <property type="entry name" value="HisK_dim/P_sf"/>
</dbReference>
<feature type="domain" description="Histidine kinase" evidence="14">
    <location>
        <begin position="273"/>
        <end position="495"/>
    </location>
</feature>
<keyword evidence="5 13" id="KW-0597">Phosphoprotein</keyword>
<keyword evidence="8" id="KW-0067">ATP-binding</keyword>
<evidence type="ECO:0000256" key="3">
    <source>
        <dbReference type="ARBA" id="ARBA00012438"/>
    </source>
</evidence>
<feature type="domain" description="Response regulatory" evidence="15">
    <location>
        <begin position="652"/>
        <end position="771"/>
    </location>
</feature>
<dbReference type="InterPro" id="IPR000700">
    <property type="entry name" value="PAS-assoc_C"/>
</dbReference>
<dbReference type="PROSITE" id="PS50894">
    <property type="entry name" value="HPT"/>
    <property type="match status" value="1"/>
</dbReference>
<dbReference type="SUPFAM" id="SSF55785">
    <property type="entry name" value="PYP-like sensor domain (PAS domain)"/>
    <property type="match status" value="2"/>
</dbReference>
<evidence type="ECO:0000256" key="9">
    <source>
        <dbReference type="ARBA" id="ARBA00022989"/>
    </source>
</evidence>
<dbReference type="InterPro" id="IPR013655">
    <property type="entry name" value="PAS_fold_3"/>
</dbReference>
<dbReference type="RefSeq" id="WP_185658441.1">
    <property type="nucleotide sequence ID" value="NZ_CAWPOO010000001.1"/>
</dbReference>
<dbReference type="SMART" id="SM00388">
    <property type="entry name" value="HisKA"/>
    <property type="match status" value="1"/>
</dbReference>
<name>A0A7X1E6R4_9BACT</name>
<keyword evidence="4" id="KW-1003">Cell membrane</keyword>
<keyword evidence="10" id="KW-0902">Two-component regulatory system</keyword>
<dbReference type="Pfam" id="PF00072">
    <property type="entry name" value="Response_reg"/>
    <property type="match status" value="1"/>
</dbReference>
<dbReference type="SUPFAM" id="SSF55874">
    <property type="entry name" value="ATPase domain of HSP90 chaperone/DNA topoisomerase II/histidine kinase"/>
    <property type="match status" value="1"/>
</dbReference>
<dbReference type="NCBIfam" id="TIGR00229">
    <property type="entry name" value="sensory_box"/>
    <property type="match status" value="1"/>
</dbReference>
<evidence type="ECO:0000313" key="20">
    <source>
        <dbReference type="Proteomes" id="UP000526501"/>
    </source>
</evidence>
<dbReference type="Pfam" id="PF00512">
    <property type="entry name" value="HisKA"/>
    <property type="match status" value="1"/>
</dbReference>
<protein>
    <recommendedName>
        <fullName evidence="3">histidine kinase</fullName>
        <ecNumber evidence="3">2.7.13.3</ecNumber>
    </recommendedName>
</protein>
<keyword evidence="7" id="KW-0547">Nucleotide-binding</keyword>
<evidence type="ECO:0000256" key="1">
    <source>
        <dbReference type="ARBA" id="ARBA00000085"/>
    </source>
</evidence>
<dbReference type="Proteomes" id="UP000526501">
    <property type="component" value="Unassembled WGS sequence"/>
</dbReference>
<proteinExistence type="predicted"/>
<evidence type="ECO:0000256" key="10">
    <source>
        <dbReference type="ARBA" id="ARBA00023012"/>
    </source>
</evidence>
<dbReference type="Pfam" id="PF08447">
    <property type="entry name" value="PAS_3"/>
    <property type="match status" value="1"/>
</dbReference>
<evidence type="ECO:0000259" key="18">
    <source>
        <dbReference type="PROSITE" id="PS50894"/>
    </source>
</evidence>
<dbReference type="CDD" id="cd00082">
    <property type="entry name" value="HisKA"/>
    <property type="match status" value="1"/>
</dbReference>
<keyword evidence="20" id="KW-1185">Reference proteome</keyword>
<evidence type="ECO:0000256" key="4">
    <source>
        <dbReference type="ARBA" id="ARBA00022475"/>
    </source>
</evidence>
<keyword evidence="6" id="KW-0812">Transmembrane</keyword>
<evidence type="ECO:0000256" key="8">
    <source>
        <dbReference type="ARBA" id="ARBA00022840"/>
    </source>
</evidence>
<dbReference type="PROSITE" id="PS50112">
    <property type="entry name" value="PAS"/>
    <property type="match status" value="1"/>
</dbReference>
<dbReference type="SUPFAM" id="SSF47384">
    <property type="entry name" value="Homodimeric domain of signal transducing histidine kinase"/>
    <property type="match status" value="1"/>
</dbReference>
<evidence type="ECO:0000256" key="5">
    <source>
        <dbReference type="ARBA" id="ARBA00022553"/>
    </source>
</evidence>
<organism evidence="19 20">
    <name type="scientific">Pelagicoccus albus</name>
    <dbReference type="NCBI Taxonomy" id="415222"/>
    <lineage>
        <taxon>Bacteria</taxon>
        <taxon>Pseudomonadati</taxon>
        <taxon>Verrucomicrobiota</taxon>
        <taxon>Opitutia</taxon>
        <taxon>Puniceicoccales</taxon>
        <taxon>Pelagicoccaceae</taxon>
        <taxon>Pelagicoccus</taxon>
    </lineage>
</organism>
<dbReference type="GO" id="GO:0005886">
    <property type="term" value="C:plasma membrane"/>
    <property type="evidence" value="ECO:0007669"/>
    <property type="project" value="UniProtKB-SubCell"/>
</dbReference>
<evidence type="ECO:0000256" key="6">
    <source>
        <dbReference type="ARBA" id="ARBA00022692"/>
    </source>
</evidence>
<evidence type="ECO:0000259" key="14">
    <source>
        <dbReference type="PROSITE" id="PS50109"/>
    </source>
</evidence>
<dbReference type="InterPro" id="IPR008207">
    <property type="entry name" value="Sig_transdc_His_kin_Hpt_dom"/>
</dbReference>
<sequence>MSIPSESSPSDPPGLFQALDRHAIVAITDHRGVITYANENFCRVSQYSKDELLGRTHKILNSGFHPKSFWANFWSVIRRGEIWEGEICNRAKDGSLFWLLTTISPVLNDAGDIVSYISIRTDHTRSKNRKLRFDLAESVGKVGTWEMAFSNRRVDWDDKMYEMHGVKQEVGDLFGAWLELVYPDDRESFRSNLLGIEKGTRKIALDYRLKSEDGFLRRFGLVGNVVYDTDGTRLSLVGVVVDKTIEYLQRSELAAATEDAKRSNLAKSRFLANMGHELLTPLNGIIGMASLLQVTSEVTEEQGQMIGSIESSGKSLLKMVESILDFTQIESGDIKLANLDFELAKTLQEVSDIYSVKAKSKGLGYTWKLAPSLPRFFRGDTARLKQILMEVLDNAVKFTESGEISLYVQKIGSIGGETVVNFTVRDTGIGVPEAQLQKVFDGFAQVDDKTSRSYGGTGLGLARVKRILDLMDGTIRLDSVEGEGTTVSFSIVFDAVKSSRVLNAPKELSDRSCLLVSKNMALREQLESVLSVWSVNTGACSKAALALELIKSRIDKGMSLDYVIFDSNNEGMPASEFAARLEDIMGAAGVKLIFIDSDLFGIETGLDIEVLFSPLRQSSIFDALVSGVGSASYIDMEDMAYDENCFENRSKRVLVVEDNSSNQIVIEAVLEKLGISPVCVRNGIEAITALNLQAFDLIFMDIQMPELNGVEATKVIRSGDPSKWDPHVSIVALTANTRFKDRAACFEAGMDDFISKPVEVSEVYRVLERLLPPLEQEEVEEGGSNSQEDGKLFDGDYLLQSLDGDLEFVRGLLKDSIVSIEGESVRFGSLLKLGQFEEANKCLHKLKGAAGNLRCVSLFEECVQIQNLLERDQVGRAVLRLDLFQQLVDQTMQELKAV</sequence>
<dbReference type="GO" id="GO:0005524">
    <property type="term" value="F:ATP binding"/>
    <property type="evidence" value="ECO:0007669"/>
    <property type="project" value="UniProtKB-KW"/>
</dbReference>
<evidence type="ECO:0000256" key="7">
    <source>
        <dbReference type="ARBA" id="ARBA00022741"/>
    </source>
</evidence>
<evidence type="ECO:0000259" key="15">
    <source>
        <dbReference type="PROSITE" id="PS50110"/>
    </source>
</evidence>
<accession>A0A7X1E6R4</accession>
<comment type="catalytic activity">
    <reaction evidence="1">
        <text>ATP + protein L-histidine = ADP + protein N-phospho-L-histidine.</text>
        <dbReference type="EC" id="2.7.13.3"/>
    </reaction>
</comment>
<feature type="modified residue" description="Phosphohistidine" evidence="12">
    <location>
        <position position="844"/>
    </location>
</feature>
<dbReference type="PRINTS" id="PR00344">
    <property type="entry name" value="BCTRLSENSOR"/>
</dbReference>
<dbReference type="SMART" id="SM00086">
    <property type="entry name" value="PAC"/>
    <property type="match status" value="2"/>
</dbReference>
<dbReference type="PANTHER" id="PTHR45339">
    <property type="entry name" value="HYBRID SIGNAL TRANSDUCTION HISTIDINE KINASE J"/>
    <property type="match status" value="1"/>
</dbReference>
<evidence type="ECO:0000313" key="19">
    <source>
        <dbReference type="EMBL" id="MBC2604549.1"/>
    </source>
</evidence>
<dbReference type="FunFam" id="3.30.565.10:FF:000010">
    <property type="entry name" value="Sensor histidine kinase RcsC"/>
    <property type="match status" value="1"/>
</dbReference>
<dbReference type="InterPro" id="IPR005467">
    <property type="entry name" value="His_kinase_dom"/>
</dbReference>
<dbReference type="GO" id="GO:0000155">
    <property type="term" value="F:phosphorelay sensor kinase activity"/>
    <property type="evidence" value="ECO:0007669"/>
    <property type="project" value="InterPro"/>
</dbReference>
<dbReference type="EC" id="2.7.13.3" evidence="3"/>
<dbReference type="Pfam" id="PF13426">
    <property type="entry name" value="PAS_9"/>
    <property type="match status" value="1"/>
</dbReference>
<dbReference type="Gene3D" id="1.20.120.160">
    <property type="entry name" value="HPT domain"/>
    <property type="match status" value="1"/>
</dbReference>
<reference evidence="19 20" key="1">
    <citation type="submission" date="2020-07" db="EMBL/GenBank/DDBJ databases">
        <authorList>
            <person name="Feng X."/>
        </authorList>
    </citation>
    <scope>NUCLEOTIDE SEQUENCE [LARGE SCALE GENOMIC DNA]</scope>
    <source>
        <strain evidence="19 20">JCM23202</strain>
    </source>
</reference>
<keyword evidence="11" id="KW-0472">Membrane</keyword>
<dbReference type="InterPro" id="IPR003594">
    <property type="entry name" value="HATPase_dom"/>
</dbReference>